<feature type="binding site" evidence="7 9">
    <location>
        <position position="163"/>
    </location>
    <ligand>
        <name>substrate</name>
    </ligand>
</feature>
<dbReference type="FunFam" id="3.90.110.10:FF:000002">
    <property type="entry name" value="Malate dehydrogenase"/>
    <property type="match status" value="1"/>
</dbReference>
<evidence type="ECO:0000256" key="2">
    <source>
        <dbReference type="ARBA" id="ARBA00012995"/>
    </source>
</evidence>
<reference evidence="14 15" key="1">
    <citation type="submission" date="2017-02" db="EMBL/GenBank/DDBJ databases">
        <authorList>
            <person name="Peterson S.W."/>
        </authorList>
    </citation>
    <scope>NUCLEOTIDE SEQUENCE [LARGE SCALE GENOMIC DNA]</scope>
    <source>
        <strain evidence="14 15">LMG 22410</strain>
    </source>
</reference>
<evidence type="ECO:0000256" key="9">
    <source>
        <dbReference type="PIRSR" id="PIRSR000102-2"/>
    </source>
</evidence>
<feature type="domain" description="Lactate/malate dehydrogenase C-terminal" evidence="13">
    <location>
        <begin position="157"/>
        <end position="319"/>
    </location>
</feature>
<feature type="active site" description="Proton acceptor" evidence="7 8">
    <location>
        <position position="188"/>
    </location>
</feature>
<dbReference type="AlphaFoldDB" id="A0A1R4GP38"/>
<dbReference type="NCBIfam" id="NF003916">
    <property type="entry name" value="PRK05442.1"/>
    <property type="match status" value="1"/>
</dbReference>
<organism evidence="14 15">
    <name type="scientific">Agrococcus casei LMG 22410</name>
    <dbReference type="NCBI Taxonomy" id="1255656"/>
    <lineage>
        <taxon>Bacteria</taxon>
        <taxon>Bacillati</taxon>
        <taxon>Actinomycetota</taxon>
        <taxon>Actinomycetes</taxon>
        <taxon>Micrococcales</taxon>
        <taxon>Microbacteriaceae</taxon>
        <taxon>Agrococcus</taxon>
    </lineage>
</organism>
<sequence>MTDSPVRITVTGGAGAIGYSLLFRIASGEMLGSDVPVQLRVLEVPQALDKLKGVAMELADCAYPLLEGVVTTADPAEAFDGAQHALLVGSKPRGQGETRGDLLKANAAIFAGQGRALAAHASADVRVTVTGNPANTNALTVSAVGESIDPRHITALTRLDHDRAVAQLAARAGVTAGEVRRMIIWGNHSDTQVPDLSHALVSGRPAAELVDADWIRDTFQPTVASRGASIIAARGASSAASAANATLSHVRDWMRGTGDDWVSMAVVSDGSYDVPAGLVSSFPVRCSNGEWEIVQGLELDDATREAIRASADELVAERAAVQELGLL</sequence>
<comment type="similarity">
    <text evidence="1 7">Belongs to the LDH/MDH superfamily. MDH type 2 family.</text>
</comment>
<dbReference type="InterPro" id="IPR015955">
    <property type="entry name" value="Lactate_DH/Glyco_Ohase_4_C"/>
</dbReference>
<dbReference type="InterPro" id="IPR022383">
    <property type="entry name" value="Lactate/malate_DH_C"/>
</dbReference>
<dbReference type="InterPro" id="IPR001557">
    <property type="entry name" value="L-lactate/malate_DH"/>
</dbReference>
<proteinExistence type="inferred from homology"/>
<dbReference type="InterPro" id="IPR010945">
    <property type="entry name" value="Malate_DH_type2"/>
</dbReference>
<keyword evidence="4 7" id="KW-0560">Oxidoreductase</keyword>
<evidence type="ECO:0000256" key="1">
    <source>
        <dbReference type="ARBA" id="ARBA00009613"/>
    </source>
</evidence>
<keyword evidence="5 7" id="KW-0520">NAD</keyword>
<dbReference type="FunFam" id="3.40.50.720:FF:000010">
    <property type="entry name" value="Malate dehydrogenase"/>
    <property type="match status" value="1"/>
</dbReference>
<dbReference type="EC" id="1.1.1.37" evidence="2 7"/>
<dbReference type="NCBIfam" id="TIGR01759">
    <property type="entry name" value="MalateDH-SF1"/>
    <property type="match status" value="1"/>
</dbReference>
<evidence type="ECO:0000313" key="14">
    <source>
        <dbReference type="EMBL" id="SJM69968.1"/>
    </source>
</evidence>
<accession>A0A1R4GP38</accession>
<dbReference type="GO" id="GO:0006099">
    <property type="term" value="P:tricarboxylic acid cycle"/>
    <property type="evidence" value="ECO:0007669"/>
    <property type="project" value="UniProtKB-UniRule"/>
</dbReference>
<feature type="binding site" evidence="7 9">
    <location>
        <position position="99"/>
    </location>
    <ligand>
        <name>substrate</name>
    </ligand>
</feature>
<keyword evidence="15" id="KW-1185">Reference proteome</keyword>
<dbReference type="RefSeq" id="WP_086993097.1">
    <property type="nucleotide sequence ID" value="NZ_FUHU01000048.1"/>
</dbReference>
<evidence type="ECO:0000313" key="15">
    <source>
        <dbReference type="Proteomes" id="UP000195787"/>
    </source>
</evidence>
<dbReference type="Pfam" id="PF00056">
    <property type="entry name" value="Ldh_1_N"/>
    <property type="match status" value="1"/>
</dbReference>
<evidence type="ECO:0000256" key="8">
    <source>
        <dbReference type="PIRSR" id="PIRSR000102-1"/>
    </source>
</evidence>
<comment type="catalytic activity">
    <reaction evidence="6 7 11">
        <text>(S)-malate + NAD(+) = oxaloacetate + NADH + H(+)</text>
        <dbReference type="Rhea" id="RHEA:21432"/>
        <dbReference type="ChEBI" id="CHEBI:15378"/>
        <dbReference type="ChEBI" id="CHEBI:15589"/>
        <dbReference type="ChEBI" id="CHEBI:16452"/>
        <dbReference type="ChEBI" id="CHEBI:57540"/>
        <dbReference type="ChEBI" id="CHEBI:57945"/>
        <dbReference type="EC" id="1.1.1.37"/>
    </reaction>
</comment>
<feature type="binding site" evidence="7">
    <location>
        <begin position="130"/>
        <end position="132"/>
    </location>
    <ligand>
        <name>NAD(+)</name>
        <dbReference type="ChEBI" id="CHEBI:57540"/>
    </ligand>
</feature>
<evidence type="ECO:0000256" key="6">
    <source>
        <dbReference type="ARBA" id="ARBA00048313"/>
    </source>
</evidence>
<dbReference type="SUPFAM" id="SSF56327">
    <property type="entry name" value="LDH C-terminal domain-like"/>
    <property type="match status" value="1"/>
</dbReference>
<evidence type="ECO:0000256" key="7">
    <source>
        <dbReference type="HAMAP-Rule" id="MF_01517"/>
    </source>
</evidence>
<dbReference type="OrthoDB" id="9802969at2"/>
<dbReference type="Gene3D" id="3.90.110.10">
    <property type="entry name" value="Lactate dehydrogenase/glycoside hydrolase, family 4, C-terminal"/>
    <property type="match status" value="1"/>
</dbReference>
<comment type="function">
    <text evidence="7">Catalyzes the reversible oxidation of malate to oxaloacetate.</text>
</comment>
<dbReference type="Proteomes" id="UP000195787">
    <property type="component" value="Unassembled WGS sequence"/>
</dbReference>
<dbReference type="GO" id="GO:0006108">
    <property type="term" value="P:malate metabolic process"/>
    <property type="evidence" value="ECO:0007669"/>
    <property type="project" value="InterPro"/>
</dbReference>
<dbReference type="Gene3D" id="3.40.50.720">
    <property type="entry name" value="NAD(P)-binding Rossmann-like Domain"/>
    <property type="match status" value="1"/>
</dbReference>
<feature type="binding site" evidence="7 9">
    <location>
        <position position="132"/>
    </location>
    <ligand>
        <name>substrate</name>
    </ligand>
</feature>
<dbReference type="PROSITE" id="PS00068">
    <property type="entry name" value="MDH"/>
    <property type="match status" value="1"/>
</dbReference>
<dbReference type="EMBL" id="FUHU01000048">
    <property type="protein sequence ID" value="SJM69968.1"/>
    <property type="molecule type" value="Genomic_DNA"/>
</dbReference>
<dbReference type="Pfam" id="PF02866">
    <property type="entry name" value="Ldh_1_C"/>
    <property type="match status" value="1"/>
</dbReference>
<evidence type="ECO:0000259" key="13">
    <source>
        <dbReference type="Pfam" id="PF02866"/>
    </source>
</evidence>
<evidence type="ECO:0000259" key="12">
    <source>
        <dbReference type="Pfam" id="PF00056"/>
    </source>
</evidence>
<dbReference type="InterPro" id="IPR001252">
    <property type="entry name" value="Malate_DH_AS"/>
</dbReference>
<dbReference type="GO" id="GO:0030060">
    <property type="term" value="F:L-malate dehydrogenase (NAD+) activity"/>
    <property type="evidence" value="ECO:0007669"/>
    <property type="project" value="UniProtKB-UniRule"/>
</dbReference>
<dbReference type="HAMAP" id="MF_01517">
    <property type="entry name" value="Malate_dehydrog_2"/>
    <property type="match status" value="1"/>
</dbReference>
<dbReference type="GeneID" id="303174250"/>
<feature type="binding site" evidence="7">
    <location>
        <position position="113"/>
    </location>
    <ligand>
        <name>NAD(+)</name>
        <dbReference type="ChEBI" id="CHEBI:57540"/>
    </ligand>
</feature>
<evidence type="ECO:0000256" key="10">
    <source>
        <dbReference type="PIRSR" id="PIRSR000102-3"/>
    </source>
</evidence>
<dbReference type="PANTHER" id="PTHR23382">
    <property type="entry name" value="MALATE DEHYDROGENASE"/>
    <property type="match status" value="1"/>
</dbReference>
<keyword evidence="7 11" id="KW-0816">Tricarboxylic acid cycle</keyword>
<protein>
    <recommendedName>
        <fullName evidence="3 7">Malate dehydrogenase</fullName>
        <ecNumber evidence="2 7">1.1.1.37</ecNumber>
    </recommendedName>
</protein>
<dbReference type="InterPro" id="IPR001236">
    <property type="entry name" value="Lactate/malate_DH_N"/>
</dbReference>
<dbReference type="InterPro" id="IPR036291">
    <property type="entry name" value="NAD(P)-bd_dom_sf"/>
</dbReference>
<feature type="domain" description="Lactate/malate dehydrogenase N-terminal" evidence="12">
    <location>
        <begin position="6"/>
        <end position="151"/>
    </location>
</feature>
<name>A0A1R4GP38_9MICO</name>
<evidence type="ECO:0000256" key="3">
    <source>
        <dbReference type="ARBA" id="ARBA00020382"/>
    </source>
</evidence>
<dbReference type="SUPFAM" id="SSF51735">
    <property type="entry name" value="NAD(P)-binding Rossmann-fold domains"/>
    <property type="match status" value="1"/>
</dbReference>
<evidence type="ECO:0000256" key="11">
    <source>
        <dbReference type="RuleBase" id="RU000422"/>
    </source>
</evidence>
<feature type="binding site" evidence="7 10">
    <location>
        <begin position="12"/>
        <end position="18"/>
    </location>
    <ligand>
        <name>NAD(+)</name>
        <dbReference type="ChEBI" id="CHEBI:57540"/>
    </ligand>
</feature>
<evidence type="ECO:0000256" key="5">
    <source>
        <dbReference type="ARBA" id="ARBA00023027"/>
    </source>
</evidence>
<dbReference type="PIRSF" id="PIRSF000102">
    <property type="entry name" value="Lac_mal_DH"/>
    <property type="match status" value="1"/>
</dbReference>
<feature type="binding site" evidence="7 9">
    <location>
        <position position="93"/>
    </location>
    <ligand>
        <name>substrate</name>
    </ligand>
</feature>
<gene>
    <name evidence="7" type="primary">mdh</name>
    <name evidence="14" type="ORF">CZ674_13630</name>
</gene>
<feature type="binding site" evidence="7 10">
    <location>
        <position position="106"/>
    </location>
    <ligand>
        <name>NAD(+)</name>
        <dbReference type="ChEBI" id="CHEBI:57540"/>
    </ligand>
</feature>
<evidence type="ECO:0000256" key="4">
    <source>
        <dbReference type="ARBA" id="ARBA00023002"/>
    </source>
</evidence>